<evidence type="ECO:0000259" key="6">
    <source>
        <dbReference type="PROSITE" id="PS50199"/>
    </source>
</evidence>
<keyword evidence="3" id="KW-0862">Zinc</keyword>
<dbReference type="Proteomes" id="UP000002219">
    <property type="component" value="Chromosome 1"/>
</dbReference>
<dbReference type="AlphaFoldDB" id="D7AYY6"/>
<dbReference type="SMART" id="SM00547">
    <property type="entry name" value="ZnF_RBZ"/>
    <property type="match status" value="2"/>
</dbReference>
<feature type="compositionally biased region" description="Pro residues" evidence="4">
    <location>
        <begin position="136"/>
        <end position="145"/>
    </location>
</feature>
<dbReference type="PROSITE" id="PS01358">
    <property type="entry name" value="ZF_RANBP2_1"/>
    <property type="match status" value="2"/>
</dbReference>
<dbReference type="HOGENOM" id="CLU_899644_0_0_11"/>
<evidence type="ECO:0000256" key="2">
    <source>
        <dbReference type="ARBA" id="ARBA00022771"/>
    </source>
</evidence>
<keyword evidence="2" id="KW-0863">Zinc-finger</keyword>
<dbReference type="PROSITE" id="PS50199">
    <property type="entry name" value="ZF_RANBP2_2"/>
    <property type="match status" value="1"/>
</dbReference>
<proteinExistence type="predicted"/>
<organism evidence="7 8">
    <name type="scientific">Nocardiopsis dassonvillei (strain ATCC 23218 / DSM 43111 / CIP 107115 / JCM 7437 / KCTC 9190 / NBRC 14626 / NCTC 10488 / NRRL B-5397 / IMRU 509)</name>
    <name type="common">Actinomadura dassonvillei</name>
    <dbReference type="NCBI Taxonomy" id="446468"/>
    <lineage>
        <taxon>Bacteria</taxon>
        <taxon>Bacillati</taxon>
        <taxon>Actinomycetota</taxon>
        <taxon>Actinomycetes</taxon>
        <taxon>Streptosporangiales</taxon>
        <taxon>Nocardiopsidaceae</taxon>
        <taxon>Nocardiopsis</taxon>
    </lineage>
</organism>
<feature type="compositionally biased region" description="Polar residues" evidence="4">
    <location>
        <begin position="92"/>
        <end position="102"/>
    </location>
</feature>
<keyword evidence="5" id="KW-1133">Transmembrane helix</keyword>
<keyword evidence="5" id="KW-0812">Transmembrane</keyword>
<feature type="region of interest" description="Disordered" evidence="4">
    <location>
        <begin position="124"/>
        <end position="155"/>
    </location>
</feature>
<dbReference type="InterPro" id="IPR001876">
    <property type="entry name" value="Znf_RanBP2"/>
</dbReference>
<dbReference type="eggNOG" id="ENOG50342C9">
    <property type="taxonomic scope" value="Bacteria"/>
</dbReference>
<protein>
    <submittedName>
        <fullName evidence="7">Zinc finger RanBP2-type</fullName>
    </submittedName>
</protein>
<dbReference type="InterPro" id="IPR036443">
    <property type="entry name" value="Znf_RanBP2_sf"/>
</dbReference>
<dbReference type="EMBL" id="CP002040">
    <property type="protein sequence ID" value="ADH68148.1"/>
    <property type="molecule type" value="Genomic_DNA"/>
</dbReference>
<feature type="domain" description="RanBP2-type" evidence="6">
    <location>
        <begin position="38"/>
        <end position="68"/>
    </location>
</feature>
<keyword evidence="5" id="KW-0472">Membrane</keyword>
<feature type="transmembrane region" description="Helical" evidence="5">
    <location>
        <begin position="167"/>
        <end position="192"/>
    </location>
</feature>
<dbReference type="Pfam" id="PF00641">
    <property type="entry name" value="Zn_ribbon_RanBP"/>
    <property type="match status" value="1"/>
</dbReference>
<feature type="region of interest" description="Disordered" evidence="4">
    <location>
        <begin position="70"/>
        <end position="108"/>
    </location>
</feature>
<evidence type="ECO:0000313" key="8">
    <source>
        <dbReference type="Proteomes" id="UP000002219"/>
    </source>
</evidence>
<reference evidence="7 8" key="1">
    <citation type="journal article" date="2010" name="Stand. Genomic Sci.">
        <title>Complete genome sequence of Nocardiopsis dassonvillei type strain (IMRU 509).</title>
        <authorList>
            <person name="Sun H."/>
            <person name="Lapidus A."/>
            <person name="Nolan M."/>
            <person name="Lucas S."/>
            <person name="Del Rio T.G."/>
            <person name="Tice H."/>
            <person name="Cheng J.F."/>
            <person name="Tapia R."/>
            <person name="Han C."/>
            <person name="Goodwin L."/>
            <person name="Pitluck S."/>
            <person name="Pagani I."/>
            <person name="Ivanova N."/>
            <person name="Mavromatis K."/>
            <person name="Mikhailova N."/>
            <person name="Pati A."/>
            <person name="Chen A."/>
            <person name="Palaniappan K."/>
            <person name="Land M."/>
            <person name="Hauser L."/>
            <person name="Chang Y.J."/>
            <person name="Jeffries C.D."/>
            <person name="Djao O.D."/>
            <person name="Rohde M."/>
            <person name="Sikorski J."/>
            <person name="Goker M."/>
            <person name="Woyke T."/>
            <person name="Bristow J."/>
            <person name="Eisen J.A."/>
            <person name="Markowitz V."/>
            <person name="Hugenholtz P."/>
            <person name="Kyrpides N.C."/>
            <person name="Klenk H.P."/>
        </authorList>
    </citation>
    <scope>NUCLEOTIDE SEQUENCE [LARGE SCALE GENOMIC DNA]</scope>
    <source>
        <strain evidence="8">ATCC 23218 / DSM 43111 / CIP 107115 / JCM 7437 / KCTC 9190 / NBRC 14626 / NCTC 10488 / NRRL B-5397 / IMRU 509</strain>
    </source>
</reference>
<keyword evidence="1" id="KW-0479">Metal-binding</keyword>
<accession>D7AYY6</accession>
<keyword evidence="8" id="KW-1185">Reference proteome</keyword>
<evidence type="ECO:0000256" key="1">
    <source>
        <dbReference type="ARBA" id="ARBA00022723"/>
    </source>
</evidence>
<evidence type="ECO:0000256" key="5">
    <source>
        <dbReference type="SAM" id="Phobius"/>
    </source>
</evidence>
<dbReference type="GO" id="GO:0008270">
    <property type="term" value="F:zinc ion binding"/>
    <property type="evidence" value="ECO:0007669"/>
    <property type="project" value="UniProtKB-KW"/>
</dbReference>
<evidence type="ECO:0000313" key="7">
    <source>
        <dbReference type="EMBL" id="ADH68148.1"/>
    </source>
</evidence>
<gene>
    <name evidence="7" type="ordered locus">Ndas_2735</name>
</gene>
<dbReference type="KEGG" id="nda:Ndas_2735"/>
<feature type="compositionally biased region" description="Low complexity" evidence="4">
    <location>
        <begin position="125"/>
        <end position="135"/>
    </location>
</feature>
<name>D7AYY6_NOCDD</name>
<evidence type="ECO:0000256" key="3">
    <source>
        <dbReference type="ARBA" id="ARBA00022833"/>
    </source>
</evidence>
<sequence length="309" mass="33026">MTRTTWRCHACQTFNELSRGRCQVCDEKRRKDTSTAAPPGPTWRCHACDTFNPGTSMSCELCDMARDATANIPRPTPKKAPARPKASPRTGATGSAPSTGYSTPPPKKEVFSPIEGEIFFPPVEPTSTPTFTASPRPAPAPPAPPGGWSSPGYTEARTASGGNGCAWALGIVSVVVFLALVSGCVSVISSLAGSEDISRDDLALDNEEPCPSRVAGLIPDEGRATLVEAFETDQHRIILCDDSSGQLYYHGEIPDSGEDPVLMEAETTRDGYIAWNGPYSYEITGDQVVVSNSSGELGRYTLYSWEDPS</sequence>
<dbReference type="STRING" id="446468.Ndas_2735"/>
<dbReference type="SUPFAM" id="SSF90209">
    <property type="entry name" value="Ran binding protein zinc finger-like"/>
    <property type="match status" value="1"/>
</dbReference>
<evidence type="ECO:0000256" key="4">
    <source>
        <dbReference type="SAM" id="MobiDB-lite"/>
    </source>
</evidence>